<dbReference type="GO" id="GO:0016020">
    <property type="term" value="C:membrane"/>
    <property type="evidence" value="ECO:0007669"/>
    <property type="project" value="UniProtKB-SubCell"/>
</dbReference>
<evidence type="ECO:0000313" key="6">
    <source>
        <dbReference type="EMBL" id="OGE70917.1"/>
    </source>
</evidence>
<dbReference type="Proteomes" id="UP000177135">
    <property type="component" value="Unassembled WGS sequence"/>
</dbReference>
<evidence type="ECO:0000256" key="1">
    <source>
        <dbReference type="ARBA" id="ARBA00004141"/>
    </source>
</evidence>
<gene>
    <name evidence="6" type="ORF">A2617_02170</name>
</gene>
<evidence type="ECO:0000256" key="2">
    <source>
        <dbReference type="ARBA" id="ARBA00022692"/>
    </source>
</evidence>
<evidence type="ECO:0000313" key="7">
    <source>
        <dbReference type="Proteomes" id="UP000177135"/>
    </source>
</evidence>
<evidence type="ECO:0000256" key="4">
    <source>
        <dbReference type="ARBA" id="ARBA00023136"/>
    </source>
</evidence>
<dbReference type="Pfam" id="PF02535">
    <property type="entry name" value="Zip"/>
    <property type="match status" value="1"/>
</dbReference>
<reference evidence="6 7" key="1">
    <citation type="journal article" date="2016" name="Nat. Commun.">
        <title>Thousands of microbial genomes shed light on interconnected biogeochemical processes in an aquifer system.</title>
        <authorList>
            <person name="Anantharaman K."/>
            <person name="Brown C.T."/>
            <person name="Hug L.A."/>
            <person name="Sharon I."/>
            <person name="Castelle C.J."/>
            <person name="Probst A.J."/>
            <person name="Thomas B.C."/>
            <person name="Singh A."/>
            <person name="Wilkins M.J."/>
            <person name="Karaoz U."/>
            <person name="Brodie E.L."/>
            <person name="Williams K.H."/>
            <person name="Hubbard S.S."/>
            <person name="Banfield J.F."/>
        </authorList>
    </citation>
    <scope>NUCLEOTIDE SEQUENCE [LARGE SCALE GENOMIC DNA]</scope>
</reference>
<dbReference type="AlphaFoldDB" id="A0A1F5MZV2"/>
<comment type="caution">
    <text evidence="6">The sequence shown here is derived from an EMBL/GenBank/DDBJ whole genome shotgun (WGS) entry which is preliminary data.</text>
</comment>
<organism evidence="6 7">
    <name type="scientific">Candidatus Daviesbacteria bacterium RIFOXYD1_FULL_41_10</name>
    <dbReference type="NCBI Taxonomy" id="1797801"/>
    <lineage>
        <taxon>Bacteria</taxon>
        <taxon>Candidatus Daviesiibacteriota</taxon>
    </lineage>
</organism>
<comment type="subcellular location">
    <subcellularLocation>
        <location evidence="1">Membrane</location>
        <topology evidence="1">Multi-pass membrane protein</topology>
    </subcellularLocation>
</comment>
<dbReference type="EMBL" id="MFEC01000029">
    <property type="protein sequence ID" value="OGE70917.1"/>
    <property type="molecule type" value="Genomic_DNA"/>
</dbReference>
<keyword evidence="2 5" id="KW-0812">Transmembrane</keyword>
<sequence length="246" mass="26488">MDILLLIIIATTAVSLASLAGGMLLFWKQIWTESFTPILVSFAAGVMLSASFFDLLPEAFESGGADIFTAVFLGIVLFFFLERFVLWFHHHDSTHGASPAVYLILLGDGVHNFIDGVAIAAAFLLSPGLGLITTLAIAAHEIPQEIADFSVLVHGGLGKLRALVFNLISGLTALLGATLGFFFLGNLQVILPALLAFTAGMFIYIACSDLIPELHKDFKKQKSWAHVVPFIAGTLLLWFLVRVAGD</sequence>
<evidence type="ECO:0000256" key="3">
    <source>
        <dbReference type="ARBA" id="ARBA00022989"/>
    </source>
</evidence>
<keyword evidence="4 5" id="KW-0472">Membrane</keyword>
<proteinExistence type="predicted"/>
<feature type="transmembrane region" description="Helical" evidence="5">
    <location>
        <begin position="35"/>
        <end position="55"/>
    </location>
</feature>
<dbReference type="PANTHER" id="PTHR16950">
    <property type="entry name" value="ZINC TRANSPORTER SLC39A7 HISTIDINE-RICH MEMBRANE PROTEIN KE4"/>
    <property type="match status" value="1"/>
</dbReference>
<dbReference type="InterPro" id="IPR003689">
    <property type="entry name" value="ZIP"/>
</dbReference>
<evidence type="ECO:0008006" key="8">
    <source>
        <dbReference type="Google" id="ProtNLM"/>
    </source>
</evidence>
<keyword evidence="3 5" id="KW-1133">Transmembrane helix</keyword>
<feature type="transmembrane region" description="Helical" evidence="5">
    <location>
        <begin position="117"/>
        <end position="139"/>
    </location>
</feature>
<feature type="transmembrane region" description="Helical" evidence="5">
    <location>
        <begin position="223"/>
        <end position="241"/>
    </location>
</feature>
<protein>
    <recommendedName>
        <fullName evidence="8">ZIP zinc transporter</fullName>
    </recommendedName>
</protein>
<dbReference type="GO" id="GO:0046873">
    <property type="term" value="F:metal ion transmembrane transporter activity"/>
    <property type="evidence" value="ECO:0007669"/>
    <property type="project" value="InterPro"/>
</dbReference>
<accession>A0A1F5MZV2</accession>
<feature type="transmembrane region" description="Helical" evidence="5">
    <location>
        <begin position="67"/>
        <end position="88"/>
    </location>
</feature>
<feature type="transmembrane region" description="Helical" evidence="5">
    <location>
        <begin position="189"/>
        <end position="211"/>
    </location>
</feature>
<evidence type="ECO:0000256" key="5">
    <source>
        <dbReference type="SAM" id="Phobius"/>
    </source>
</evidence>
<dbReference type="PANTHER" id="PTHR16950:SF16">
    <property type="entry name" value="ZINC TRANSPORTER ZIP13"/>
    <property type="match status" value="1"/>
</dbReference>
<name>A0A1F5MZV2_9BACT</name>
<feature type="transmembrane region" description="Helical" evidence="5">
    <location>
        <begin position="160"/>
        <end position="183"/>
    </location>
</feature>